<evidence type="ECO:0000256" key="1">
    <source>
        <dbReference type="ARBA" id="ARBA00010641"/>
    </source>
</evidence>
<comment type="similarity">
    <text evidence="1">Belongs to the sigma-70 factor family. ECF subfamily.</text>
</comment>
<gene>
    <name evidence="8" type="ORF">FHS44_005843</name>
</gene>
<accession>A0A7W7QSE0</accession>
<keyword evidence="3" id="KW-0731">Sigma factor</keyword>
<evidence type="ECO:0000313" key="9">
    <source>
        <dbReference type="Proteomes" id="UP000552644"/>
    </source>
</evidence>
<evidence type="ECO:0000256" key="3">
    <source>
        <dbReference type="ARBA" id="ARBA00023082"/>
    </source>
</evidence>
<dbReference type="InterPro" id="IPR036388">
    <property type="entry name" value="WH-like_DNA-bd_sf"/>
</dbReference>
<dbReference type="InterPro" id="IPR014284">
    <property type="entry name" value="RNA_pol_sigma-70_dom"/>
</dbReference>
<dbReference type="RefSeq" id="WP_184720225.1">
    <property type="nucleotide sequence ID" value="NZ_JACHJP010000007.1"/>
</dbReference>
<evidence type="ECO:0000256" key="5">
    <source>
        <dbReference type="ARBA" id="ARBA00023163"/>
    </source>
</evidence>
<name>A0A7W7QSE0_9ACTN</name>
<dbReference type="AlphaFoldDB" id="A0A7W7QSE0"/>
<dbReference type="CDD" id="cd06171">
    <property type="entry name" value="Sigma70_r4"/>
    <property type="match status" value="1"/>
</dbReference>
<evidence type="ECO:0000259" key="7">
    <source>
        <dbReference type="Pfam" id="PF08281"/>
    </source>
</evidence>
<dbReference type="InterPro" id="IPR013324">
    <property type="entry name" value="RNA_pol_sigma_r3/r4-like"/>
</dbReference>
<dbReference type="SUPFAM" id="SSF88946">
    <property type="entry name" value="Sigma2 domain of RNA polymerase sigma factors"/>
    <property type="match status" value="1"/>
</dbReference>
<dbReference type="GO" id="GO:0003677">
    <property type="term" value="F:DNA binding"/>
    <property type="evidence" value="ECO:0007669"/>
    <property type="project" value="UniProtKB-KW"/>
</dbReference>
<comment type="caution">
    <text evidence="8">The sequence shown here is derived from an EMBL/GenBank/DDBJ whole genome shotgun (WGS) entry which is preliminary data.</text>
</comment>
<dbReference type="PANTHER" id="PTHR43133:SF8">
    <property type="entry name" value="RNA POLYMERASE SIGMA FACTOR HI_1459-RELATED"/>
    <property type="match status" value="1"/>
</dbReference>
<proteinExistence type="inferred from homology"/>
<dbReference type="GO" id="GO:0016987">
    <property type="term" value="F:sigma factor activity"/>
    <property type="evidence" value="ECO:0007669"/>
    <property type="project" value="UniProtKB-KW"/>
</dbReference>
<dbReference type="EMBL" id="JACHJP010000007">
    <property type="protein sequence ID" value="MBB4918713.1"/>
    <property type="molecule type" value="Genomic_DNA"/>
</dbReference>
<sequence length="237" mass="26854">MTERDVARPEDTRSEDRPDGFGEFYRLTSARMLTRATMICASKQDAEDAVADAYLEAFRHWDRIGGYEPRAAERWVHTTMQRRWWKTAGRRRRGEARELQVPVRPCSTPEETAEVSMVLSALGSLAERERIVVLAHCVYGMSHKEIAERLGIRSSLVALVLFQARRRLERLTGLSGRHGGPGQRFARLLGVQDGEPLAVLLRGTWEWLGEAFEAQGTALDRVRDAIEAARDRRGGRP</sequence>
<dbReference type="Proteomes" id="UP000552644">
    <property type="component" value="Unassembled WGS sequence"/>
</dbReference>
<dbReference type="InterPro" id="IPR039425">
    <property type="entry name" value="RNA_pol_sigma-70-like"/>
</dbReference>
<dbReference type="Pfam" id="PF08281">
    <property type="entry name" value="Sigma70_r4_2"/>
    <property type="match status" value="1"/>
</dbReference>
<feature type="domain" description="RNA polymerase sigma factor 70 region 4 type 2" evidence="7">
    <location>
        <begin position="118"/>
        <end position="168"/>
    </location>
</feature>
<dbReference type="Gene3D" id="1.10.1740.10">
    <property type="match status" value="1"/>
</dbReference>
<dbReference type="GO" id="GO:0006352">
    <property type="term" value="P:DNA-templated transcription initiation"/>
    <property type="evidence" value="ECO:0007669"/>
    <property type="project" value="InterPro"/>
</dbReference>
<dbReference type="PANTHER" id="PTHR43133">
    <property type="entry name" value="RNA POLYMERASE ECF-TYPE SIGMA FACTO"/>
    <property type="match status" value="1"/>
</dbReference>
<evidence type="ECO:0000256" key="6">
    <source>
        <dbReference type="SAM" id="MobiDB-lite"/>
    </source>
</evidence>
<keyword evidence="5" id="KW-0804">Transcription</keyword>
<keyword evidence="2" id="KW-0805">Transcription regulation</keyword>
<organism evidence="8 9">
    <name type="scientific">Streptosporangium saharense</name>
    <dbReference type="NCBI Taxonomy" id="1706840"/>
    <lineage>
        <taxon>Bacteria</taxon>
        <taxon>Bacillati</taxon>
        <taxon>Actinomycetota</taxon>
        <taxon>Actinomycetes</taxon>
        <taxon>Streptosporangiales</taxon>
        <taxon>Streptosporangiaceae</taxon>
        <taxon>Streptosporangium</taxon>
    </lineage>
</organism>
<evidence type="ECO:0000256" key="4">
    <source>
        <dbReference type="ARBA" id="ARBA00023125"/>
    </source>
</evidence>
<dbReference type="InterPro" id="IPR013249">
    <property type="entry name" value="RNA_pol_sigma70_r4_t2"/>
</dbReference>
<keyword evidence="4" id="KW-0238">DNA-binding</keyword>
<dbReference type="SUPFAM" id="SSF88659">
    <property type="entry name" value="Sigma3 and sigma4 domains of RNA polymerase sigma factors"/>
    <property type="match status" value="1"/>
</dbReference>
<dbReference type="Gene3D" id="1.10.10.10">
    <property type="entry name" value="Winged helix-like DNA-binding domain superfamily/Winged helix DNA-binding domain"/>
    <property type="match status" value="1"/>
</dbReference>
<dbReference type="NCBIfam" id="TIGR02937">
    <property type="entry name" value="sigma70-ECF"/>
    <property type="match status" value="1"/>
</dbReference>
<reference evidence="8 9" key="1">
    <citation type="submission" date="2020-08" db="EMBL/GenBank/DDBJ databases">
        <title>Genomic Encyclopedia of Type Strains, Phase III (KMG-III): the genomes of soil and plant-associated and newly described type strains.</title>
        <authorList>
            <person name="Whitman W."/>
        </authorList>
    </citation>
    <scope>NUCLEOTIDE SEQUENCE [LARGE SCALE GENOMIC DNA]</scope>
    <source>
        <strain evidence="8 9">CECT 8840</strain>
    </source>
</reference>
<protein>
    <submittedName>
        <fullName evidence="8">RNA polymerase sigma-70 factor (ECF subfamily)</fullName>
    </submittedName>
</protein>
<keyword evidence="9" id="KW-1185">Reference proteome</keyword>
<feature type="region of interest" description="Disordered" evidence="6">
    <location>
        <begin position="1"/>
        <end position="20"/>
    </location>
</feature>
<evidence type="ECO:0000256" key="2">
    <source>
        <dbReference type="ARBA" id="ARBA00023015"/>
    </source>
</evidence>
<evidence type="ECO:0000313" key="8">
    <source>
        <dbReference type="EMBL" id="MBB4918713.1"/>
    </source>
</evidence>
<dbReference type="InterPro" id="IPR013325">
    <property type="entry name" value="RNA_pol_sigma_r2"/>
</dbReference>